<feature type="transmembrane region" description="Helical" evidence="1">
    <location>
        <begin position="152"/>
        <end position="175"/>
    </location>
</feature>
<feature type="transmembrane region" description="Helical" evidence="1">
    <location>
        <begin position="6"/>
        <end position="25"/>
    </location>
</feature>
<feature type="transmembrane region" description="Helical" evidence="1">
    <location>
        <begin position="32"/>
        <end position="49"/>
    </location>
</feature>
<feature type="transmembrane region" description="Helical" evidence="1">
    <location>
        <begin position="82"/>
        <end position="103"/>
    </location>
</feature>
<keyword evidence="3" id="KW-1185">Reference proteome</keyword>
<keyword evidence="1" id="KW-1133">Transmembrane helix</keyword>
<reference evidence="2 3" key="1">
    <citation type="journal article" date="2024" name="Int. J. Syst. Evol. Microbiol.">
        <title>Paenibacillus hexagrammi sp. nov., a novel bacterium isolated from the gut content of Hexagrammos agrammus.</title>
        <authorList>
            <person name="Jung H.K."/>
            <person name="Kim D.G."/>
            <person name="Zin H."/>
            <person name="Park J."/>
            <person name="Jung H."/>
            <person name="Kim Y.O."/>
            <person name="Kong H.J."/>
            <person name="Kim J.W."/>
            <person name="Kim Y.S."/>
        </authorList>
    </citation>
    <scope>NUCLEOTIDE SEQUENCE [LARGE SCALE GENOMIC DNA]</scope>
    <source>
        <strain evidence="2 3">YPD9-1</strain>
    </source>
</reference>
<evidence type="ECO:0000256" key="1">
    <source>
        <dbReference type="SAM" id="Phobius"/>
    </source>
</evidence>
<sequence>MQQVLINIFFSFIEFLAGLILAGALFRFERTFLKISLVALVLAVYSGYFNTYWHFPVLSLTSVLIFWVISLAVVFRISIWYSMLIGIISALVGAGLEFVANFVSELLQNGYHRNLNLLAVSVVISILAYIIDRKKFGYMIPNIYSSPPLNKLFFIVSSLMIAALTALIISTVYYIQSEVSAIHIVIMFSLIAVTYLVVVFSYRFNKKLLKDRYSMFENKMNYKNAM</sequence>
<dbReference type="RefSeq" id="WP_235121544.1">
    <property type="nucleotide sequence ID" value="NZ_CP090978.1"/>
</dbReference>
<gene>
    <name evidence="2" type="ORF">L0M14_07450</name>
</gene>
<dbReference type="Proteomes" id="UP001649230">
    <property type="component" value="Chromosome"/>
</dbReference>
<dbReference type="EMBL" id="CP090978">
    <property type="protein sequence ID" value="UJF34971.1"/>
    <property type="molecule type" value="Genomic_DNA"/>
</dbReference>
<proteinExistence type="predicted"/>
<feature type="transmembrane region" description="Helical" evidence="1">
    <location>
        <begin position="115"/>
        <end position="131"/>
    </location>
</feature>
<feature type="transmembrane region" description="Helical" evidence="1">
    <location>
        <begin position="181"/>
        <end position="202"/>
    </location>
</feature>
<keyword evidence="1" id="KW-0812">Transmembrane</keyword>
<name>A0ABY3SP39_9BACL</name>
<evidence type="ECO:0000313" key="3">
    <source>
        <dbReference type="Proteomes" id="UP001649230"/>
    </source>
</evidence>
<feature type="transmembrane region" description="Helical" evidence="1">
    <location>
        <begin position="55"/>
        <end position="75"/>
    </location>
</feature>
<keyword evidence="1" id="KW-0472">Membrane</keyword>
<accession>A0ABY3SP39</accession>
<evidence type="ECO:0000313" key="2">
    <source>
        <dbReference type="EMBL" id="UJF34971.1"/>
    </source>
</evidence>
<organism evidence="2 3">
    <name type="scientific">Paenibacillus hexagrammi</name>
    <dbReference type="NCBI Taxonomy" id="2908839"/>
    <lineage>
        <taxon>Bacteria</taxon>
        <taxon>Bacillati</taxon>
        <taxon>Bacillota</taxon>
        <taxon>Bacilli</taxon>
        <taxon>Bacillales</taxon>
        <taxon>Paenibacillaceae</taxon>
        <taxon>Paenibacillus</taxon>
    </lineage>
</organism>
<protein>
    <submittedName>
        <fullName evidence="2">Uncharacterized protein</fullName>
    </submittedName>
</protein>